<evidence type="ECO:0000313" key="1">
    <source>
        <dbReference type="EMBL" id="ASA21802.1"/>
    </source>
</evidence>
<name>A0A2Z2KL85_9BACL</name>
<dbReference type="RefSeq" id="WP_087915809.1">
    <property type="nucleotide sequence ID" value="NZ_CP021780.1"/>
</dbReference>
<dbReference type="Proteomes" id="UP000249890">
    <property type="component" value="Chromosome"/>
</dbReference>
<reference evidence="1 2" key="1">
    <citation type="submission" date="2017-06" db="EMBL/GenBank/DDBJ databases">
        <title>Complete genome sequence of Paenibacillus donghaensis KCTC 13049T isolated from East Sea sediment, South Korea.</title>
        <authorList>
            <person name="Jung B.K."/>
            <person name="Hong S.-J."/>
            <person name="Shin J.-H."/>
        </authorList>
    </citation>
    <scope>NUCLEOTIDE SEQUENCE [LARGE SCALE GENOMIC DNA]</scope>
    <source>
        <strain evidence="1 2">KCTC 13049</strain>
    </source>
</reference>
<proteinExistence type="predicted"/>
<evidence type="ECO:0000313" key="2">
    <source>
        <dbReference type="Proteomes" id="UP000249890"/>
    </source>
</evidence>
<keyword evidence="2" id="KW-1185">Reference proteome</keyword>
<dbReference type="EMBL" id="CP021780">
    <property type="protein sequence ID" value="ASA21802.1"/>
    <property type="molecule type" value="Genomic_DNA"/>
</dbReference>
<dbReference type="KEGG" id="pdh:B9T62_14090"/>
<sequence length="174" mass="20682">MIRFNPFYINKELFHTVNNVDDLDNLYQKNNDYLDSIHRYIRSPAEFVKDIYSCEVKYEQLIIQFLGQYYEPDEVVLMLSDITFFTLTPIQKYISRFRVPKDGDYSAVIEECMFENDIGVSCKRYYVSLYSINGQSKSCCMNNEHGDDFNRCVALIRRNIGSRMEYSIKWLKAD</sequence>
<gene>
    <name evidence="1" type="ORF">B9T62_14090</name>
</gene>
<organism evidence="1 2">
    <name type="scientific">Paenibacillus donghaensis</name>
    <dbReference type="NCBI Taxonomy" id="414771"/>
    <lineage>
        <taxon>Bacteria</taxon>
        <taxon>Bacillati</taxon>
        <taxon>Bacillota</taxon>
        <taxon>Bacilli</taxon>
        <taxon>Bacillales</taxon>
        <taxon>Paenibacillaceae</taxon>
        <taxon>Paenibacillus</taxon>
    </lineage>
</organism>
<protein>
    <submittedName>
        <fullName evidence="1">Uncharacterized protein</fullName>
    </submittedName>
</protein>
<accession>A0A2Z2KL85</accession>
<dbReference type="AlphaFoldDB" id="A0A2Z2KL85"/>